<name>L0DI88_SINAD</name>
<dbReference type="KEGG" id="saci:Sinac_4331"/>
<evidence type="ECO:0000313" key="2">
    <source>
        <dbReference type="Proteomes" id="UP000010798"/>
    </source>
</evidence>
<dbReference type="eggNOG" id="COG5340">
    <property type="taxonomic scope" value="Bacteria"/>
</dbReference>
<dbReference type="STRING" id="886293.Sinac_4331"/>
<protein>
    <recommendedName>
        <fullName evidence="3">AbiEi antitoxin C-terminal domain-containing protein</fullName>
    </recommendedName>
</protein>
<accession>L0DI88</accession>
<evidence type="ECO:0008006" key="3">
    <source>
        <dbReference type="Google" id="ProtNLM"/>
    </source>
</evidence>
<gene>
    <name evidence="1" type="ordered locus">Sinac_4331</name>
</gene>
<organism evidence="1 2">
    <name type="scientific">Singulisphaera acidiphila (strain ATCC BAA-1392 / DSM 18658 / VKM B-2454 / MOB10)</name>
    <dbReference type="NCBI Taxonomy" id="886293"/>
    <lineage>
        <taxon>Bacteria</taxon>
        <taxon>Pseudomonadati</taxon>
        <taxon>Planctomycetota</taxon>
        <taxon>Planctomycetia</taxon>
        <taxon>Isosphaerales</taxon>
        <taxon>Isosphaeraceae</taxon>
        <taxon>Singulisphaera</taxon>
    </lineage>
</organism>
<dbReference type="AlphaFoldDB" id="L0DI88"/>
<sequence>MALAIPMWTKTFASKVLREFAETRRRVISDWRIHLIARRLAHTGNEPLPDEKKATDIRHELVSRGDIDSVEGVAGVYVVNVAYANLLEVSEEQMIQEANPWAVFGFVTAMTYHGLTDLVAKEVYPITSKNAGNPHRLPLGTMPDDWSEGTRLIAARRPARVGDVAVHWTQLTEEPGFGVIIGYSSGIPIYVTDVERTLLDALRMPDKSGGIAKVLQAWRSAENVDVGKLVSYTDAYGNKVLRQRVGFVLEKLGKTHSRLDEWRHGLQRGGSVKLVANNPYAETFSAEWNLSLNVPASILAIIEGT</sequence>
<evidence type="ECO:0000313" key="1">
    <source>
        <dbReference type="EMBL" id="AGA28528.1"/>
    </source>
</evidence>
<reference evidence="1 2" key="1">
    <citation type="submission" date="2012-02" db="EMBL/GenBank/DDBJ databases">
        <title>Complete sequence of chromosome of Singulisphaera acidiphila DSM 18658.</title>
        <authorList>
            <consortium name="US DOE Joint Genome Institute (JGI-PGF)"/>
            <person name="Lucas S."/>
            <person name="Copeland A."/>
            <person name="Lapidus A."/>
            <person name="Glavina del Rio T."/>
            <person name="Dalin E."/>
            <person name="Tice H."/>
            <person name="Bruce D."/>
            <person name="Goodwin L."/>
            <person name="Pitluck S."/>
            <person name="Peters L."/>
            <person name="Ovchinnikova G."/>
            <person name="Chertkov O."/>
            <person name="Kyrpides N."/>
            <person name="Mavromatis K."/>
            <person name="Ivanova N."/>
            <person name="Brettin T."/>
            <person name="Detter J.C."/>
            <person name="Han C."/>
            <person name="Larimer F."/>
            <person name="Land M."/>
            <person name="Hauser L."/>
            <person name="Markowitz V."/>
            <person name="Cheng J.-F."/>
            <person name="Hugenholtz P."/>
            <person name="Woyke T."/>
            <person name="Wu D."/>
            <person name="Tindall B."/>
            <person name="Pomrenke H."/>
            <person name="Brambilla E."/>
            <person name="Klenk H.-P."/>
            <person name="Eisen J.A."/>
        </authorList>
    </citation>
    <scope>NUCLEOTIDE SEQUENCE [LARGE SCALE GENOMIC DNA]</scope>
    <source>
        <strain evidence="2">ATCC BAA-1392 / DSM 18658 / VKM B-2454 / MOB10</strain>
    </source>
</reference>
<dbReference type="HOGENOM" id="CLU_939803_0_0_0"/>
<keyword evidence="2" id="KW-1185">Reference proteome</keyword>
<proteinExistence type="predicted"/>
<dbReference type="EMBL" id="CP003364">
    <property type="protein sequence ID" value="AGA28528.1"/>
    <property type="molecule type" value="Genomic_DNA"/>
</dbReference>
<dbReference type="Proteomes" id="UP000010798">
    <property type="component" value="Chromosome"/>
</dbReference>